<comment type="caution">
    <text evidence="1">The sequence shown here is derived from an EMBL/GenBank/DDBJ whole genome shotgun (WGS) entry which is preliminary data.</text>
</comment>
<dbReference type="RefSeq" id="WP_099861646.1">
    <property type="nucleotide sequence ID" value="NZ_PEOG01000024.1"/>
</dbReference>
<name>A0A2G9C9S9_9BURK</name>
<dbReference type="AlphaFoldDB" id="A0A2G9C9S9"/>
<evidence type="ECO:0000313" key="2">
    <source>
        <dbReference type="Proteomes" id="UP000231501"/>
    </source>
</evidence>
<dbReference type="Proteomes" id="UP000231501">
    <property type="component" value="Unassembled WGS sequence"/>
</dbReference>
<dbReference type="EMBL" id="PEOG01000024">
    <property type="protein sequence ID" value="PIM53201.1"/>
    <property type="molecule type" value="Genomic_DNA"/>
</dbReference>
<protein>
    <submittedName>
        <fullName evidence="1">Uncharacterized protein</fullName>
    </submittedName>
</protein>
<keyword evidence="2" id="KW-1185">Reference proteome</keyword>
<dbReference type="OrthoDB" id="9153001at2"/>
<reference evidence="1 2" key="1">
    <citation type="submission" date="2017-11" db="EMBL/GenBank/DDBJ databases">
        <title>Draft genome sequence of Mitsuaria sp. HWN-4.</title>
        <authorList>
            <person name="Gundlapally S.R."/>
        </authorList>
    </citation>
    <scope>NUCLEOTIDE SEQUENCE [LARGE SCALE GENOMIC DNA]</scope>
    <source>
        <strain evidence="1 2">HWN-4</strain>
    </source>
</reference>
<organism evidence="1 2">
    <name type="scientific">Roseateles chitinivorans</name>
    <dbReference type="NCBI Taxonomy" id="2917965"/>
    <lineage>
        <taxon>Bacteria</taxon>
        <taxon>Pseudomonadati</taxon>
        <taxon>Pseudomonadota</taxon>
        <taxon>Betaproteobacteria</taxon>
        <taxon>Burkholderiales</taxon>
        <taxon>Sphaerotilaceae</taxon>
        <taxon>Roseateles</taxon>
    </lineage>
</organism>
<accession>A0A2G9C9S9</accession>
<evidence type="ECO:0000313" key="1">
    <source>
        <dbReference type="EMBL" id="PIM53201.1"/>
    </source>
</evidence>
<sequence>MLTMQERPVPAEAGPTLKVPEGCWVYEDDWTRWPSSIYECNPNEWPYNLEAPKGTPTFHEIIGWFLGRRPQISPPDLSALLSGIEQCAADKTLTAQVEMDPESGDYQLRLALYACPRRKGHLLAPMLEQIWSVDGLGPVRDALFPYVRLVAEDGNFPPLPDSEEGAPDDLSA</sequence>
<gene>
    <name evidence="1" type="ORF">CS062_10735</name>
</gene>
<proteinExistence type="predicted"/>